<evidence type="ECO:0000313" key="2">
    <source>
        <dbReference type="Proteomes" id="UP000298663"/>
    </source>
</evidence>
<gene>
    <name evidence="1" type="ORF">L596_009843</name>
</gene>
<dbReference type="EMBL" id="AZBU02000002">
    <property type="protein sequence ID" value="TKR95713.1"/>
    <property type="molecule type" value="Genomic_DNA"/>
</dbReference>
<organism evidence="1 2">
    <name type="scientific">Steinernema carpocapsae</name>
    <name type="common">Entomopathogenic nematode</name>
    <dbReference type="NCBI Taxonomy" id="34508"/>
    <lineage>
        <taxon>Eukaryota</taxon>
        <taxon>Metazoa</taxon>
        <taxon>Ecdysozoa</taxon>
        <taxon>Nematoda</taxon>
        <taxon>Chromadorea</taxon>
        <taxon>Rhabditida</taxon>
        <taxon>Tylenchina</taxon>
        <taxon>Panagrolaimomorpha</taxon>
        <taxon>Strongyloidoidea</taxon>
        <taxon>Steinernematidae</taxon>
        <taxon>Steinernema</taxon>
    </lineage>
</organism>
<evidence type="ECO:0000313" key="1">
    <source>
        <dbReference type="EMBL" id="TKR95713.1"/>
    </source>
</evidence>
<sequence length="251" mass="29276">MDAVPFAFIDSVAHHVSKASVILFSEFHSQLWSSVGATHLAKRVDFFLTVLVYSEGLQAYVQKKEIPVRRRMRRSMRPEPLTFETDRGDFDRITDICLFLDSSSERKQDRDDTETVERLINYYSINHLRLSSEIPAASLMTFGFLWEQDYQTIGTTNYFTCLSLLNYHLKENLKLEKVIVRRAKYDYMWKLTDAFKLGRNVPIRQEQQTGKRFRDLPDLGFQPSSMGETLMELKCENEVTKKVVTFVCSPN</sequence>
<dbReference type="Proteomes" id="UP000298663">
    <property type="component" value="Unassembled WGS sequence"/>
</dbReference>
<name>A0A4U5PH15_STECR</name>
<comment type="caution">
    <text evidence="1">The sequence shown here is derived from an EMBL/GenBank/DDBJ whole genome shotgun (WGS) entry which is preliminary data.</text>
</comment>
<reference evidence="1 2" key="2">
    <citation type="journal article" date="2019" name="G3 (Bethesda)">
        <title>Hybrid Assembly of the Genome of the Entomopathogenic Nematode Steinernema carpocapsae Identifies the X-Chromosome.</title>
        <authorList>
            <person name="Serra L."/>
            <person name="Macchietto M."/>
            <person name="Macias-Munoz A."/>
            <person name="McGill C.J."/>
            <person name="Rodriguez I.M."/>
            <person name="Rodriguez B."/>
            <person name="Murad R."/>
            <person name="Mortazavi A."/>
        </authorList>
    </citation>
    <scope>NUCLEOTIDE SEQUENCE [LARGE SCALE GENOMIC DNA]</scope>
    <source>
        <strain evidence="1 2">ALL</strain>
    </source>
</reference>
<dbReference type="AlphaFoldDB" id="A0A4U5PH15"/>
<keyword evidence="2" id="KW-1185">Reference proteome</keyword>
<reference evidence="1 2" key="1">
    <citation type="journal article" date="2015" name="Genome Biol.">
        <title>Comparative genomics of Steinernema reveals deeply conserved gene regulatory networks.</title>
        <authorList>
            <person name="Dillman A.R."/>
            <person name="Macchietto M."/>
            <person name="Porter C.F."/>
            <person name="Rogers A."/>
            <person name="Williams B."/>
            <person name="Antoshechkin I."/>
            <person name="Lee M.M."/>
            <person name="Goodwin Z."/>
            <person name="Lu X."/>
            <person name="Lewis E.E."/>
            <person name="Goodrich-Blair H."/>
            <person name="Stock S.P."/>
            <person name="Adams B.J."/>
            <person name="Sternberg P.W."/>
            <person name="Mortazavi A."/>
        </authorList>
    </citation>
    <scope>NUCLEOTIDE SEQUENCE [LARGE SCALE GENOMIC DNA]</scope>
    <source>
        <strain evidence="1 2">ALL</strain>
    </source>
</reference>
<accession>A0A4U5PH15</accession>
<protein>
    <submittedName>
        <fullName evidence="1">Uncharacterized protein</fullName>
    </submittedName>
</protein>
<proteinExistence type="predicted"/>